<organism evidence="2 3">
    <name type="scientific">Hydrocarboniphaga daqingensis</name>
    <dbReference type="NCBI Taxonomy" id="490188"/>
    <lineage>
        <taxon>Bacteria</taxon>
        <taxon>Pseudomonadati</taxon>
        <taxon>Pseudomonadota</taxon>
        <taxon>Gammaproteobacteria</taxon>
        <taxon>Nevskiales</taxon>
        <taxon>Nevskiaceae</taxon>
        <taxon>Hydrocarboniphaga</taxon>
    </lineage>
</organism>
<dbReference type="PROSITE" id="PS50801">
    <property type="entry name" value="STAS"/>
    <property type="match status" value="1"/>
</dbReference>
<proteinExistence type="predicted"/>
<dbReference type="InterPro" id="IPR052746">
    <property type="entry name" value="MlaB_ABC_Transporter"/>
</dbReference>
<keyword evidence="3" id="KW-1185">Reference proteome</keyword>
<dbReference type="InterPro" id="IPR036513">
    <property type="entry name" value="STAS_dom_sf"/>
</dbReference>
<dbReference type="CDD" id="cd07043">
    <property type="entry name" value="STAS_anti-anti-sigma_factors"/>
    <property type="match status" value="1"/>
</dbReference>
<evidence type="ECO:0000313" key="3">
    <source>
        <dbReference type="Proteomes" id="UP000199758"/>
    </source>
</evidence>
<dbReference type="AlphaFoldDB" id="A0A1M5SD73"/>
<name>A0A1M5SD73_9GAMM</name>
<reference evidence="2 3" key="1">
    <citation type="submission" date="2016-11" db="EMBL/GenBank/DDBJ databases">
        <authorList>
            <person name="Jaros S."/>
            <person name="Januszkiewicz K."/>
            <person name="Wedrychowicz H."/>
        </authorList>
    </citation>
    <scope>NUCLEOTIDE SEQUENCE [LARGE SCALE GENOMIC DNA]</scope>
    <source>
        <strain evidence="2 3">CGMCC 1.7049</strain>
    </source>
</reference>
<dbReference type="InterPro" id="IPR058548">
    <property type="entry name" value="MlaB-like_STAS"/>
</dbReference>
<accession>A0A1M5SD73</accession>
<dbReference type="InterPro" id="IPR002645">
    <property type="entry name" value="STAS_dom"/>
</dbReference>
<dbReference type="EMBL" id="FQWZ01000013">
    <property type="protein sequence ID" value="SHH36494.1"/>
    <property type="molecule type" value="Genomic_DNA"/>
</dbReference>
<evidence type="ECO:0000313" key="2">
    <source>
        <dbReference type="EMBL" id="SHH36494.1"/>
    </source>
</evidence>
<dbReference type="PANTHER" id="PTHR35849">
    <property type="entry name" value="BLR2341 PROTEIN"/>
    <property type="match status" value="1"/>
</dbReference>
<protein>
    <submittedName>
        <fullName evidence="2">Anti-anti-sigma factor</fullName>
    </submittedName>
</protein>
<dbReference type="STRING" id="490188.SAMN04488068_0067"/>
<dbReference type="Gene3D" id="3.30.750.24">
    <property type="entry name" value="STAS domain"/>
    <property type="match status" value="1"/>
</dbReference>
<gene>
    <name evidence="2" type="ORF">SAMN04488068_0067</name>
</gene>
<dbReference type="PANTHER" id="PTHR35849:SF2">
    <property type="entry name" value="BLR2341 PROTEIN"/>
    <property type="match status" value="1"/>
</dbReference>
<feature type="domain" description="STAS" evidence="1">
    <location>
        <begin position="14"/>
        <end position="103"/>
    </location>
</feature>
<dbReference type="Pfam" id="PF13466">
    <property type="entry name" value="STAS_2"/>
    <property type="match status" value="1"/>
</dbReference>
<dbReference type="SUPFAM" id="SSF52091">
    <property type="entry name" value="SpoIIaa-like"/>
    <property type="match status" value="1"/>
</dbReference>
<evidence type="ECO:0000259" key="1">
    <source>
        <dbReference type="PROSITE" id="PS50801"/>
    </source>
</evidence>
<dbReference type="RefSeq" id="WP_175550240.1">
    <property type="nucleotide sequence ID" value="NZ_FQWZ01000013.1"/>
</dbReference>
<sequence length="103" mass="10750">MQKNDELSVDADGVFKIQGDLSIRESGALIAALAGALDSGPSLTVDLSEVTACDTAGLQILIAAVKQAATDGKSLHFKQASSAVRHHLELLGLGRHIPVDHPR</sequence>
<dbReference type="Proteomes" id="UP000199758">
    <property type="component" value="Unassembled WGS sequence"/>
</dbReference>